<accession>A0A0B8R322</accession>
<dbReference type="InterPro" id="IPR006427">
    <property type="entry name" value="Portal_HK97"/>
</dbReference>
<comment type="caution">
    <text evidence="1">The sequence shown here is derived from an EMBL/GenBank/DDBJ whole genome shotgun (WGS) entry which is preliminary data.</text>
</comment>
<dbReference type="InterPro" id="IPR006944">
    <property type="entry name" value="Phage/GTA_portal"/>
</dbReference>
<protein>
    <submittedName>
        <fullName evidence="1">Phage-related protein</fullName>
    </submittedName>
</protein>
<reference evidence="1 2" key="1">
    <citation type="submission" date="2015-01" db="EMBL/GenBank/DDBJ databases">
        <title>Lactococcus lactis subsp.lactis JCM 5805 whole genome shotgun sequence.</title>
        <authorList>
            <person name="Fujii T."/>
            <person name="Tomita Y."/>
            <person name="Ikushima S."/>
            <person name="Fujiwara D."/>
        </authorList>
    </citation>
    <scope>NUCLEOTIDE SEQUENCE [LARGE SCALE GENOMIC DNA]</scope>
    <source>
        <strain evidence="1 2">JCM 5805</strain>
    </source>
</reference>
<name>A0A0B8R322_LACLL</name>
<organism evidence="1 2">
    <name type="scientific">Lactococcus lactis subsp. lactis</name>
    <name type="common">Streptococcus lactis</name>
    <dbReference type="NCBI Taxonomy" id="1360"/>
    <lineage>
        <taxon>Bacteria</taxon>
        <taxon>Bacillati</taxon>
        <taxon>Bacillota</taxon>
        <taxon>Bacilli</taxon>
        <taxon>Lactobacillales</taxon>
        <taxon>Streptococcaceae</taxon>
        <taxon>Lactococcus</taxon>
    </lineage>
</organism>
<dbReference type="EMBL" id="BBSI01000026">
    <property type="protein sequence ID" value="GAM80659.1"/>
    <property type="molecule type" value="Genomic_DNA"/>
</dbReference>
<dbReference type="Proteomes" id="UP000031847">
    <property type="component" value="Unassembled WGS sequence"/>
</dbReference>
<evidence type="ECO:0000313" key="1">
    <source>
        <dbReference type="EMBL" id="GAM80659.1"/>
    </source>
</evidence>
<dbReference type="RefSeq" id="WP_025017207.1">
    <property type="nucleotide sequence ID" value="NZ_BAABQR010000019.1"/>
</dbReference>
<dbReference type="PATRIC" id="fig|1360.96.peg.1554"/>
<dbReference type="NCBIfam" id="TIGR01537">
    <property type="entry name" value="portal_HK97"/>
    <property type="match status" value="1"/>
</dbReference>
<proteinExistence type="predicted"/>
<dbReference type="AlphaFoldDB" id="A0A0B8R322"/>
<gene>
    <name evidence="1" type="ORF">JCM5805K_1773</name>
</gene>
<dbReference type="Pfam" id="PF04860">
    <property type="entry name" value="Phage_portal"/>
    <property type="match status" value="1"/>
</dbReference>
<evidence type="ECO:0000313" key="2">
    <source>
        <dbReference type="Proteomes" id="UP000031847"/>
    </source>
</evidence>
<sequence length="359" mass="39422">MSILNPFERRSSITPNNYYPFMVQNGSIVPNSLVDATEALKNSDLYAVTSLISSDIAGTRFTGNQVFTSVLNNPSHFTNAFSFWQTAILNLLLNGNVFLAILKGDNSLMKELRLIPSNAITIDLTDNTLTYEVNQFDDYPSAKYNASEMIHVKIMAYGVDTLHNLVGHSPLESLTSEIGQQKEAHRLSLSTLKGALNPTSVVKVPQGTLSPEAKDSIRNEFEKTNGGNNSGRVMVLDQSADFSTVSINADVANYLNSMNWGRTQIAKAFGVSDSYLNGTGDQQSSLDQIKDLYVNALNRFIEPLISELRIKCDSSIGVDMSPITDYSNSVFKADILNWVKEGIIEPTEAKTLLESKGII</sequence>